<dbReference type="Proteomes" id="UP001603978">
    <property type="component" value="Unassembled WGS sequence"/>
</dbReference>
<evidence type="ECO:0000256" key="1">
    <source>
        <dbReference type="ARBA" id="ARBA00022898"/>
    </source>
</evidence>
<keyword evidence="4" id="KW-0804">Transcription</keyword>
<evidence type="ECO:0000259" key="7">
    <source>
        <dbReference type="PROSITE" id="PS50949"/>
    </source>
</evidence>
<keyword evidence="2" id="KW-0805">Transcription regulation</keyword>
<dbReference type="InterPro" id="IPR000524">
    <property type="entry name" value="Tscrpt_reg_HTH_GntR"/>
</dbReference>
<dbReference type="Gene3D" id="1.10.357.10">
    <property type="entry name" value="Tetracycline Repressor, domain 2"/>
    <property type="match status" value="1"/>
</dbReference>
<evidence type="ECO:0000256" key="4">
    <source>
        <dbReference type="ARBA" id="ARBA00023163"/>
    </source>
</evidence>
<dbReference type="InterPro" id="IPR036271">
    <property type="entry name" value="Tet_transcr_reg_TetR-rel_C_sf"/>
</dbReference>
<dbReference type="InterPro" id="IPR036390">
    <property type="entry name" value="WH_DNA-bd_sf"/>
</dbReference>
<dbReference type="InterPro" id="IPR051446">
    <property type="entry name" value="HTH_trans_reg/aminotransferase"/>
</dbReference>
<dbReference type="InterPro" id="IPR009057">
    <property type="entry name" value="Homeodomain-like_sf"/>
</dbReference>
<dbReference type="Gene3D" id="1.10.10.60">
    <property type="entry name" value="Homeodomain-like"/>
    <property type="match status" value="1"/>
</dbReference>
<dbReference type="Pfam" id="PF00392">
    <property type="entry name" value="GntR"/>
    <property type="match status" value="1"/>
</dbReference>
<dbReference type="InterPro" id="IPR001647">
    <property type="entry name" value="HTH_TetR"/>
</dbReference>
<evidence type="ECO:0000313" key="9">
    <source>
        <dbReference type="EMBL" id="MFG1710375.1"/>
    </source>
</evidence>
<keyword evidence="1" id="KW-0663">Pyridoxal phosphate</keyword>
<dbReference type="SMART" id="SM00345">
    <property type="entry name" value="HTH_GNTR"/>
    <property type="match status" value="1"/>
</dbReference>
<dbReference type="Pfam" id="PF02909">
    <property type="entry name" value="TetR_C_1"/>
    <property type="match status" value="1"/>
</dbReference>
<organism evidence="9 10">
    <name type="scientific">Nonomuraea marmarensis</name>
    <dbReference type="NCBI Taxonomy" id="3351344"/>
    <lineage>
        <taxon>Bacteria</taxon>
        <taxon>Bacillati</taxon>
        <taxon>Actinomycetota</taxon>
        <taxon>Actinomycetes</taxon>
        <taxon>Streptosporangiales</taxon>
        <taxon>Streptosporangiaceae</taxon>
        <taxon>Nonomuraea</taxon>
    </lineage>
</organism>
<dbReference type="RefSeq" id="WP_393176085.1">
    <property type="nucleotide sequence ID" value="NZ_JBICRM010000047.1"/>
</dbReference>
<feature type="region of interest" description="Disordered" evidence="6">
    <location>
        <begin position="78"/>
        <end position="114"/>
    </location>
</feature>
<evidence type="ECO:0000256" key="6">
    <source>
        <dbReference type="SAM" id="MobiDB-lite"/>
    </source>
</evidence>
<dbReference type="PANTHER" id="PTHR46577">
    <property type="entry name" value="HTH-TYPE TRANSCRIPTIONAL REGULATORY PROTEIN GABR"/>
    <property type="match status" value="1"/>
</dbReference>
<evidence type="ECO:0000256" key="5">
    <source>
        <dbReference type="PROSITE-ProRule" id="PRU00335"/>
    </source>
</evidence>
<dbReference type="InterPro" id="IPR036388">
    <property type="entry name" value="WH-like_DNA-bd_sf"/>
</dbReference>
<dbReference type="PROSITE" id="PS50949">
    <property type="entry name" value="HTH_GNTR"/>
    <property type="match status" value="1"/>
</dbReference>
<proteinExistence type="predicted"/>
<feature type="DNA-binding region" description="H-T-H motif" evidence="5">
    <location>
        <begin position="138"/>
        <end position="157"/>
    </location>
</feature>
<evidence type="ECO:0000313" key="10">
    <source>
        <dbReference type="Proteomes" id="UP001603978"/>
    </source>
</evidence>
<keyword evidence="10" id="KW-1185">Reference proteome</keyword>
<dbReference type="CDD" id="cd07377">
    <property type="entry name" value="WHTH_GntR"/>
    <property type="match status" value="1"/>
</dbReference>
<sequence length="329" mass="36007">MQRAGSGSAPPYLRIVREIERRIDTGKLQPGDRVPSIRQAAAQWGVATATATKALDTLRRQGRVVAVPRVGTVVAEPVPVSTPAPAPRPGAGRADRADGAGHASRERRPMVASQNAERERIVRAAIAIADAQGFEAVSMRGVATTLGMPTMSLYGLVRGKEELATLMADTVFGELELPQEPPAGWRAHLELAARLQWRLYLRHPWLSRLMSLTHPQPLPNMLRFGNWGMNAVLGLGLAPEAARVVWWAVANHVRGTATNLEVQHDAERHTGLSPDQWYTAHLPTFHARLSTHTAPLDDRLEFDLTAFFEAGLRLLLDGVAVQIGRQHRP</sequence>
<dbReference type="Gene3D" id="1.10.10.10">
    <property type="entry name" value="Winged helix-like DNA-binding domain superfamily/Winged helix DNA-binding domain"/>
    <property type="match status" value="1"/>
</dbReference>
<dbReference type="InterPro" id="IPR004111">
    <property type="entry name" value="Repressor_TetR_C"/>
</dbReference>
<dbReference type="SUPFAM" id="SSF46785">
    <property type="entry name" value="Winged helix' DNA-binding domain"/>
    <property type="match status" value="1"/>
</dbReference>
<evidence type="ECO:0000256" key="3">
    <source>
        <dbReference type="ARBA" id="ARBA00023125"/>
    </source>
</evidence>
<dbReference type="SUPFAM" id="SSF48498">
    <property type="entry name" value="Tetracyclin repressor-like, C-terminal domain"/>
    <property type="match status" value="1"/>
</dbReference>
<protein>
    <submittedName>
        <fullName evidence="9">GntR family transcriptional regulator</fullName>
    </submittedName>
</protein>
<gene>
    <name evidence="9" type="ORF">ACFLIM_45125</name>
</gene>
<accession>A0ABW7ASH8</accession>
<evidence type="ECO:0000259" key="8">
    <source>
        <dbReference type="PROSITE" id="PS50977"/>
    </source>
</evidence>
<reference evidence="9 10" key="1">
    <citation type="submission" date="2024-10" db="EMBL/GenBank/DDBJ databases">
        <authorList>
            <person name="Topkara A.R."/>
            <person name="Saygin H."/>
        </authorList>
    </citation>
    <scope>NUCLEOTIDE SEQUENCE [LARGE SCALE GENOMIC DNA]</scope>
    <source>
        <strain evidence="9 10">M3C6</strain>
    </source>
</reference>
<dbReference type="PANTHER" id="PTHR46577:SF1">
    <property type="entry name" value="HTH-TYPE TRANSCRIPTIONAL REGULATORY PROTEIN GABR"/>
    <property type="match status" value="1"/>
</dbReference>
<evidence type="ECO:0000256" key="2">
    <source>
        <dbReference type="ARBA" id="ARBA00023015"/>
    </source>
</evidence>
<dbReference type="EMBL" id="JBICRM010000047">
    <property type="protein sequence ID" value="MFG1710375.1"/>
    <property type="molecule type" value="Genomic_DNA"/>
</dbReference>
<name>A0ABW7ASH8_9ACTN</name>
<dbReference type="SUPFAM" id="SSF46689">
    <property type="entry name" value="Homeodomain-like"/>
    <property type="match status" value="1"/>
</dbReference>
<feature type="domain" description="HTH tetR-type" evidence="8">
    <location>
        <begin position="115"/>
        <end position="175"/>
    </location>
</feature>
<feature type="domain" description="HTH gntR-type" evidence="7">
    <location>
        <begin position="9"/>
        <end position="77"/>
    </location>
</feature>
<comment type="caution">
    <text evidence="9">The sequence shown here is derived from an EMBL/GenBank/DDBJ whole genome shotgun (WGS) entry which is preliminary data.</text>
</comment>
<keyword evidence="3 5" id="KW-0238">DNA-binding</keyword>
<dbReference type="PROSITE" id="PS50977">
    <property type="entry name" value="HTH_TETR_2"/>
    <property type="match status" value="1"/>
</dbReference>
<feature type="compositionally biased region" description="Basic and acidic residues" evidence="6">
    <location>
        <begin position="93"/>
        <end position="109"/>
    </location>
</feature>